<organism evidence="1 2">
    <name type="scientific">Paraburkholderia atlantica</name>
    <dbReference type="NCBI Taxonomy" id="2654982"/>
    <lineage>
        <taxon>Bacteria</taxon>
        <taxon>Pseudomonadati</taxon>
        <taxon>Pseudomonadota</taxon>
        <taxon>Betaproteobacteria</taxon>
        <taxon>Burkholderiales</taxon>
        <taxon>Burkholderiaceae</taxon>
        <taxon>Paraburkholderia</taxon>
    </lineage>
</organism>
<accession>A0A6I1Q2C9</accession>
<evidence type="ECO:0000313" key="2">
    <source>
        <dbReference type="Proteomes" id="UP000592780"/>
    </source>
</evidence>
<reference evidence="1 2" key="1">
    <citation type="submission" date="2020-08" db="EMBL/GenBank/DDBJ databases">
        <title>Genomic Encyclopedia of Type Strains, Phase IV (KMG-V): Genome sequencing to study the core and pangenomes of soil and plant-associated prokaryotes.</title>
        <authorList>
            <person name="Whitman W."/>
        </authorList>
    </citation>
    <scope>NUCLEOTIDE SEQUENCE [LARGE SCALE GENOMIC DNA]</scope>
    <source>
        <strain evidence="1 2">JPY158</strain>
    </source>
</reference>
<dbReference type="Proteomes" id="UP000592780">
    <property type="component" value="Unassembled WGS sequence"/>
</dbReference>
<gene>
    <name evidence="1" type="ORF">HDG40_007996</name>
</gene>
<name>A0A6I1Q2C9_PARAM</name>
<comment type="caution">
    <text evidence="1">The sequence shown here is derived from an EMBL/GenBank/DDBJ whole genome shotgun (WGS) entry which is preliminary data.</text>
</comment>
<evidence type="ECO:0000313" key="1">
    <source>
        <dbReference type="EMBL" id="MBB5429793.1"/>
    </source>
</evidence>
<dbReference type="EMBL" id="JACHDD010000056">
    <property type="protein sequence ID" value="MBB5429793.1"/>
    <property type="molecule type" value="Genomic_DNA"/>
</dbReference>
<sequence length="69" mass="7638">MLRFADQRAKVCFSVDFVMAKQRVPRSGFSIVLLNLDLPVRSSGTHATHVNAGRYDLATMQPCLALKTS</sequence>
<keyword evidence="2" id="KW-1185">Reference proteome</keyword>
<dbReference type="AlphaFoldDB" id="A0A6I1Q2C9"/>
<proteinExistence type="predicted"/>
<protein>
    <submittedName>
        <fullName evidence="1">Uncharacterized protein</fullName>
    </submittedName>
</protein>
<dbReference type="RefSeq" id="WP_152854992.1">
    <property type="nucleotide sequence ID" value="NZ_JACHDD010000056.1"/>
</dbReference>